<evidence type="ECO:0000313" key="4">
    <source>
        <dbReference type="Proteomes" id="UP000815677"/>
    </source>
</evidence>
<feature type="compositionally biased region" description="Basic and acidic residues" evidence="1">
    <location>
        <begin position="36"/>
        <end position="48"/>
    </location>
</feature>
<feature type="transmembrane region" description="Helical" evidence="2">
    <location>
        <begin position="274"/>
        <end position="297"/>
    </location>
</feature>
<keyword evidence="2" id="KW-0812">Transmembrane</keyword>
<feature type="region of interest" description="Disordered" evidence="1">
    <location>
        <begin position="24"/>
        <end position="58"/>
    </location>
</feature>
<organism evidence="3 4">
    <name type="scientific">Mycena chlorophos</name>
    <name type="common">Agaric fungus</name>
    <name type="synonym">Agaricus chlorophos</name>
    <dbReference type="NCBI Taxonomy" id="658473"/>
    <lineage>
        <taxon>Eukaryota</taxon>
        <taxon>Fungi</taxon>
        <taxon>Dikarya</taxon>
        <taxon>Basidiomycota</taxon>
        <taxon>Agaricomycotina</taxon>
        <taxon>Agaricomycetes</taxon>
        <taxon>Agaricomycetidae</taxon>
        <taxon>Agaricales</taxon>
        <taxon>Marasmiineae</taxon>
        <taxon>Mycenaceae</taxon>
        <taxon>Mycena</taxon>
    </lineage>
</organism>
<keyword evidence="2" id="KW-0472">Membrane</keyword>
<dbReference type="EMBL" id="DF846070">
    <property type="protein sequence ID" value="GAT49972.1"/>
    <property type="molecule type" value="Genomic_DNA"/>
</dbReference>
<dbReference type="PANTHER" id="PTHR40465">
    <property type="entry name" value="CHROMOSOME 1, WHOLE GENOME SHOTGUN SEQUENCE"/>
    <property type="match status" value="1"/>
</dbReference>
<evidence type="ECO:0000313" key="3">
    <source>
        <dbReference type="EMBL" id="GAT49972.1"/>
    </source>
</evidence>
<dbReference type="PANTHER" id="PTHR40465:SF1">
    <property type="entry name" value="DUF6534 DOMAIN-CONTAINING PROTEIN"/>
    <property type="match status" value="1"/>
</dbReference>
<proteinExistence type="predicted"/>
<name>A0ABQ0LHJ9_MYCCL</name>
<evidence type="ECO:0000256" key="1">
    <source>
        <dbReference type="SAM" id="MobiDB-lite"/>
    </source>
</evidence>
<keyword evidence="4" id="KW-1185">Reference proteome</keyword>
<feature type="transmembrane region" description="Helical" evidence="2">
    <location>
        <begin position="386"/>
        <end position="412"/>
    </location>
</feature>
<sequence length="457" mass="50398">MLQQAEWTPRTTCESHRYWLGEARRGDVRSQTPDHSGGKDPQVAERKPACGGGGSGQPVSGAVTGIRVSFAHSSHPYCFSPRRCSSHTGTGTIRPFRDTRAFELERLLIIVNTGPRLVPVNAVYWVRSSDAGRAACATWSRLWWRGAGPPTLSAQQLSPYSICLYAHDAMDLIPESVSCLGGVLDMPGAVFLEATLGAEIRSGRISSTASRSWDLISPSFIEFLMISFGLDSSFLLGALEFGVFASSILFGVVALQGYQYFAHSSKEDTRWLKLFVCSLLALETAHTIAAGHVVYYFTVTQAGTPELEKKANSYSLSVLPVFETIITALVQGFFAYRIRILSGRWILPGICGFLGVLRLVAGLAMAAESFRDVPLEPDYFHYQDTYSWIITSALDVGVMLDILITLSLCFYIRQLYSAYNLPRGERLIARLIAWSIREGPFIPQMILTVINPNQKPD</sequence>
<feature type="transmembrane region" description="Helical" evidence="2">
    <location>
        <begin position="345"/>
        <end position="366"/>
    </location>
</feature>
<gene>
    <name evidence="3" type="ORF">MCHLO_07255</name>
</gene>
<feature type="transmembrane region" description="Helical" evidence="2">
    <location>
        <begin position="241"/>
        <end position="262"/>
    </location>
</feature>
<keyword evidence="2" id="KW-1133">Transmembrane helix</keyword>
<evidence type="ECO:0000256" key="2">
    <source>
        <dbReference type="SAM" id="Phobius"/>
    </source>
</evidence>
<accession>A0ABQ0LHJ9</accession>
<feature type="transmembrane region" description="Helical" evidence="2">
    <location>
        <begin position="317"/>
        <end position="338"/>
    </location>
</feature>
<protein>
    <submittedName>
        <fullName evidence="3">Uncharacterized protein</fullName>
    </submittedName>
</protein>
<reference evidence="3" key="1">
    <citation type="submission" date="2014-09" db="EMBL/GenBank/DDBJ databases">
        <title>Genome sequence of the luminous mushroom Mycena chlorophos for searching fungal bioluminescence genes.</title>
        <authorList>
            <person name="Tanaka Y."/>
            <person name="Kasuga D."/>
            <person name="Oba Y."/>
            <person name="Hase S."/>
            <person name="Sato K."/>
            <person name="Oba Y."/>
            <person name="Sakakibara Y."/>
        </authorList>
    </citation>
    <scope>NUCLEOTIDE SEQUENCE</scope>
</reference>
<dbReference type="Proteomes" id="UP000815677">
    <property type="component" value="Unassembled WGS sequence"/>
</dbReference>